<evidence type="ECO:0000313" key="7">
    <source>
        <dbReference type="EMBL" id="KAF2260133.1"/>
    </source>
</evidence>
<dbReference type="CDD" id="cd12148">
    <property type="entry name" value="fungal_TF_MHR"/>
    <property type="match status" value="1"/>
</dbReference>
<dbReference type="InterPro" id="IPR001138">
    <property type="entry name" value="Zn2Cys6_DnaBD"/>
</dbReference>
<dbReference type="OrthoDB" id="2283488at2759"/>
<keyword evidence="4" id="KW-0539">Nucleus</keyword>
<evidence type="ECO:0000313" key="8">
    <source>
        <dbReference type="Proteomes" id="UP000800093"/>
    </source>
</evidence>
<keyword evidence="5" id="KW-0175">Coiled coil</keyword>
<protein>
    <recommendedName>
        <fullName evidence="6">Zn(2)-C6 fungal-type domain-containing protein</fullName>
    </recommendedName>
</protein>
<accession>A0A9P4K3D4</accession>
<evidence type="ECO:0000256" key="3">
    <source>
        <dbReference type="ARBA" id="ARBA00023163"/>
    </source>
</evidence>
<dbReference type="SMART" id="SM00906">
    <property type="entry name" value="Fungal_trans"/>
    <property type="match status" value="1"/>
</dbReference>
<dbReference type="Proteomes" id="UP000800093">
    <property type="component" value="Unassembled WGS sequence"/>
</dbReference>
<dbReference type="InterPro" id="IPR051127">
    <property type="entry name" value="Fungal_SecMet_Regulators"/>
</dbReference>
<organism evidence="7 8">
    <name type="scientific">Lojkania enalia</name>
    <dbReference type="NCBI Taxonomy" id="147567"/>
    <lineage>
        <taxon>Eukaryota</taxon>
        <taxon>Fungi</taxon>
        <taxon>Dikarya</taxon>
        <taxon>Ascomycota</taxon>
        <taxon>Pezizomycotina</taxon>
        <taxon>Dothideomycetes</taxon>
        <taxon>Pleosporomycetidae</taxon>
        <taxon>Pleosporales</taxon>
        <taxon>Pleosporales incertae sedis</taxon>
        <taxon>Lojkania</taxon>
    </lineage>
</organism>
<dbReference type="PROSITE" id="PS50048">
    <property type="entry name" value="ZN2_CY6_FUNGAL_2"/>
    <property type="match status" value="1"/>
</dbReference>
<dbReference type="Pfam" id="PF00172">
    <property type="entry name" value="Zn_clus"/>
    <property type="match status" value="1"/>
</dbReference>
<dbReference type="CDD" id="cd00067">
    <property type="entry name" value="GAL4"/>
    <property type="match status" value="1"/>
</dbReference>
<evidence type="ECO:0000256" key="2">
    <source>
        <dbReference type="ARBA" id="ARBA00023015"/>
    </source>
</evidence>
<keyword evidence="1" id="KW-0479">Metal-binding</keyword>
<proteinExistence type="predicted"/>
<feature type="coiled-coil region" evidence="5">
    <location>
        <begin position="78"/>
        <end position="105"/>
    </location>
</feature>
<dbReference type="GO" id="GO:0006351">
    <property type="term" value="P:DNA-templated transcription"/>
    <property type="evidence" value="ECO:0007669"/>
    <property type="project" value="InterPro"/>
</dbReference>
<dbReference type="GO" id="GO:0000981">
    <property type="term" value="F:DNA-binding transcription factor activity, RNA polymerase II-specific"/>
    <property type="evidence" value="ECO:0007669"/>
    <property type="project" value="InterPro"/>
</dbReference>
<dbReference type="PANTHER" id="PTHR47424">
    <property type="entry name" value="REGULATORY PROTEIN GAL4"/>
    <property type="match status" value="1"/>
</dbReference>
<reference evidence="8" key="1">
    <citation type="journal article" date="2020" name="Stud. Mycol.">
        <title>101 Dothideomycetes genomes: A test case for predicting lifestyles and emergence of pathogens.</title>
        <authorList>
            <person name="Haridas S."/>
            <person name="Albert R."/>
            <person name="Binder M."/>
            <person name="Bloem J."/>
            <person name="LaButti K."/>
            <person name="Salamov A."/>
            <person name="Andreopoulos B."/>
            <person name="Baker S."/>
            <person name="Barry K."/>
            <person name="Bills G."/>
            <person name="Bluhm B."/>
            <person name="Cannon C."/>
            <person name="Castanera R."/>
            <person name="Culley D."/>
            <person name="Daum C."/>
            <person name="Ezra D."/>
            <person name="Gonzalez J."/>
            <person name="Henrissat B."/>
            <person name="Kuo A."/>
            <person name="Liang C."/>
            <person name="Lipzen A."/>
            <person name="Lutzoni F."/>
            <person name="Magnuson J."/>
            <person name="Mondo S."/>
            <person name="Nolan M."/>
            <person name="Ohm R."/>
            <person name="Pangilinan J."/>
            <person name="Park H.-J."/>
            <person name="Ramirez L."/>
            <person name="Alfaro M."/>
            <person name="Sun H."/>
            <person name="Tritt A."/>
            <person name="Yoshinaga Y."/>
            <person name="Zwiers L.-H."/>
            <person name="Turgeon B."/>
            <person name="Goodwin S."/>
            <person name="Spatafora J."/>
            <person name="Crous P."/>
            <person name="Grigoriev I."/>
        </authorList>
    </citation>
    <scope>NUCLEOTIDE SEQUENCE [LARGE SCALE GENOMIC DNA]</scope>
    <source>
        <strain evidence="8">CBS 304.66</strain>
    </source>
</reference>
<dbReference type="Gene3D" id="4.10.240.10">
    <property type="entry name" value="Zn(2)-C6 fungal-type DNA-binding domain"/>
    <property type="match status" value="1"/>
</dbReference>
<evidence type="ECO:0000259" key="6">
    <source>
        <dbReference type="PROSITE" id="PS50048"/>
    </source>
</evidence>
<dbReference type="InterPro" id="IPR036864">
    <property type="entry name" value="Zn2-C6_fun-type_DNA-bd_sf"/>
</dbReference>
<keyword evidence="3" id="KW-0804">Transcription</keyword>
<gene>
    <name evidence="7" type="ORF">CC78DRAFT_501995</name>
</gene>
<dbReference type="EMBL" id="ML986688">
    <property type="protein sequence ID" value="KAF2260133.1"/>
    <property type="molecule type" value="Genomic_DNA"/>
</dbReference>
<dbReference type="InterPro" id="IPR007219">
    <property type="entry name" value="XnlR_reg_dom"/>
</dbReference>
<evidence type="ECO:0000256" key="1">
    <source>
        <dbReference type="ARBA" id="ARBA00022723"/>
    </source>
</evidence>
<name>A0A9P4K3D4_9PLEO</name>
<comment type="caution">
    <text evidence="7">The sequence shown here is derived from an EMBL/GenBank/DDBJ whole genome shotgun (WGS) entry which is preliminary data.</text>
</comment>
<feature type="domain" description="Zn(2)-C6 fungal-type" evidence="6">
    <location>
        <begin position="39"/>
        <end position="66"/>
    </location>
</feature>
<dbReference type="SMART" id="SM00066">
    <property type="entry name" value="GAL4"/>
    <property type="match status" value="1"/>
</dbReference>
<evidence type="ECO:0000256" key="4">
    <source>
        <dbReference type="ARBA" id="ARBA00023242"/>
    </source>
</evidence>
<dbReference type="PANTHER" id="PTHR47424:SF12">
    <property type="entry name" value="TRANSCRIPTION FACTOR ASQA"/>
    <property type="match status" value="1"/>
</dbReference>
<dbReference type="AlphaFoldDB" id="A0A9P4K3D4"/>
<keyword evidence="8" id="KW-1185">Reference proteome</keyword>
<dbReference type="GO" id="GO:0008270">
    <property type="term" value="F:zinc ion binding"/>
    <property type="evidence" value="ECO:0007669"/>
    <property type="project" value="InterPro"/>
</dbReference>
<dbReference type="GO" id="GO:0000435">
    <property type="term" value="P:positive regulation of transcription from RNA polymerase II promoter by galactose"/>
    <property type="evidence" value="ECO:0007669"/>
    <property type="project" value="TreeGrafter"/>
</dbReference>
<sequence length="765" mass="86182">MFTTFSVASGPRMVAKQQEDCFQPSITKSRPKRHQVSRACVWCRAYRIKCDASFPCNNCKIKGRRCNDGRGKDEVRTYPLAVKEIDKLKKRIKELEEQLDSLTVDPEVRLQDDTNLAVSLPVNLDPLREHGSNKKYYNWEFISMRTARSNQQIYGTSSSFYFIGQMSSYLDKSLQQPHSQIQLSSASRSIASPMSTERYDIVDRLMHSYSLAEEHFLSQMEEEELVVIFFDTYHSIWPIIDEDEFKTYHRSLRETPSAHRNPSALVDIVLAISLQYIAASKSSTCGISQDCDLNTGDAAIAGRWFYRRCQNLLTDELEGPSIQTFQCHLLSVLWLLNASFQNMAHSVMAIGIRTGIILGLQLEPPEDLPTSQREFRKRLWWMLYAQEMKMAMDFGRPIAVSISMVTCSLPEDNLEDVEEARYASRFQARVPNSAPFIAHCVRLILSARAIYITFYEKCAKVLGKNGHRSLYQDLQGLESCAEFLQSKVVYLQTWAKQLPNDLKTGRENGGEPLSTDRSLLQVHSSTPIWLARQRLFLELTYHDHLMSLYRPFISFSTNSTSSTPLTERHAISCVNHAITITQVIYQILTKSELLDGWHVTFQYQWNAALSLIGYILAYPVGPSTPTARKAIGTAIDTFEMLSTRCASAASAANVARDLSAKADLLTARNKDPPSLDHPASPIESFASLVAVPGHSELAEYTEDGFMANSGLWSRLPEEESTNFQNTLTSTPGFGFSLDSFGGLESIGENGGDVFDWLDFVEAGSL</sequence>
<keyword evidence="2" id="KW-0805">Transcription regulation</keyword>
<evidence type="ECO:0000256" key="5">
    <source>
        <dbReference type="SAM" id="Coils"/>
    </source>
</evidence>
<dbReference type="GO" id="GO:0000978">
    <property type="term" value="F:RNA polymerase II cis-regulatory region sequence-specific DNA binding"/>
    <property type="evidence" value="ECO:0007669"/>
    <property type="project" value="TreeGrafter"/>
</dbReference>
<dbReference type="SUPFAM" id="SSF57701">
    <property type="entry name" value="Zn2/Cys6 DNA-binding domain"/>
    <property type="match status" value="1"/>
</dbReference>
<dbReference type="GO" id="GO:0005634">
    <property type="term" value="C:nucleus"/>
    <property type="evidence" value="ECO:0007669"/>
    <property type="project" value="TreeGrafter"/>
</dbReference>
<dbReference type="PROSITE" id="PS00463">
    <property type="entry name" value="ZN2_CY6_FUNGAL_1"/>
    <property type="match status" value="1"/>
</dbReference>
<dbReference type="Pfam" id="PF04082">
    <property type="entry name" value="Fungal_trans"/>
    <property type="match status" value="1"/>
</dbReference>